<protein>
    <recommendedName>
        <fullName evidence="9">MFS general substrate transporter</fullName>
    </recommendedName>
</protein>
<dbReference type="InterPro" id="IPR036259">
    <property type="entry name" value="MFS_trans_sf"/>
</dbReference>
<keyword evidence="5 6" id="KW-0472">Membrane</keyword>
<comment type="caution">
    <text evidence="7">The sequence shown here is derived from an EMBL/GenBank/DDBJ whole genome shotgun (WGS) entry which is preliminary data.</text>
</comment>
<sequence>MDTHIADDKLKELHVEDRTVLANDRKAPAFEIDPVAEKKLLRKLDMRVVPVLWLLDNIDTSGGNAAIQGMTDDLHMVGNDYNIALFIFFVPYILFEVPSNILIKKISPSTWLSGIMFCWGIVTIGQGCVTSKGGLIACRFLLGLFESGFFPGCTYLISMYYRSGLLAYGIAHMDGVAGYEGWRWIFILEGLLTAVFAVLGKFFIVDWPETAKFLTEEEKRLLIARLAVDVADSKMYTLDSRARKRIFGDWKMYLGVVMYFGIVNTGYATSFFTPTILTGMGYSPIQAQIHSIPIFIVAAVVCVCVALSTDYFRHRYAFCMLGICVATTGYAMLFNQDRIPVGAQYAAIFLIVSGGYTCQPITITWINNNMGGHYKRAISSAMMIGFGNAGGIVASNIFITEEAPGYMTGYGTSLGLLWLCGICCTVFLFGVMYENRKRERGGRDYRLEEPDFGNQGDDTPNFRFTY</sequence>
<evidence type="ECO:0000256" key="2">
    <source>
        <dbReference type="ARBA" id="ARBA00022448"/>
    </source>
</evidence>
<dbReference type="GO" id="GO:0022857">
    <property type="term" value="F:transmembrane transporter activity"/>
    <property type="evidence" value="ECO:0007669"/>
    <property type="project" value="InterPro"/>
</dbReference>
<feature type="transmembrane region" description="Helical" evidence="6">
    <location>
        <begin position="141"/>
        <end position="161"/>
    </location>
</feature>
<name>A0AAJ0DJ44_9PEZI</name>
<dbReference type="Pfam" id="PF07690">
    <property type="entry name" value="MFS_1"/>
    <property type="match status" value="1"/>
</dbReference>
<dbReference type="Proteomes" id="UP001271007">
    <property type="component" value="Unassembled WGS sequence"/>
</dbReference>
<evidence type="ECO:0000256" key="1">
    <source>
        <dbReference type="ARBA" id="ARBA00004141"/>
    </source>
</evidence>
<evidence type="ECO:0000256" key="3">
    <source>
        <dbReference type="ARBA" id="ARBA00022692"/>
    </source>
</evidence>
<dbReference type="EMBL" id="JAWDJX010000010">
    <property type="protein sequence ID" value="KAK3054852.1"/>
    <property type="molecule type" value="Genomic_DNA"/>
</dbReference>
<accession>A0AAJ0DJ44</accession>
<feature type="transmembrane region" description="Helical" evidence="6">
    <location>
        <begin position="411"/>
        <end position="433"/>
    </location>
</feature>
<feature type="transmembrane region" description="Helical" evidence="6">
    <location>
        <begin position="253"/>
        <end position="277"/>
    </location>
</feature>
<evidence type="ECO:0000313" key="7">
    <source>
        <dbReference type="EMBL" id="KAK3054852.1"/>
    </source>
</evidence>
<organism evidence="7 8">
    <name type="scientific">Extremus antarcticus</name>
    <dbReference type="NCBI Taxonomy" id="702011"/>
    <lineage>
        <taxon>Eukaryota</taxon>
        <taxon>Fungi</taxon>
        <taxon>Dikarya</taxon>
        <taxon>Ascomycota</taxon>
        <taxon>Pezizomycotina</taxon>
        <taxon>Dothideomycetes</taxon>
        <taxon>Dothideomycetidae</taxon>
        <taxon>Mycosphaerellales</taxon>
        <taxon>Extremaceae</taxon>
        <taxon>Extremus</taxon>
    </lineage>
</organism>
<dbReference type="InterPro" id="IPR011701">
    <property type="entry name" value="MFS"/>
</dbReference>
<dbReference type="GO" id="GO:0016020">
    <property type="term" value="C:membrane"/>
    <property type="evidence" value="ECO:0007669"/>
    <property type="project" value="UniProtKB-SubCell"/>
</dbReference>
<keyword evidence="8" id="KW-1185">Reference proteome</keyword>
<evidence type="ECO:0000313" key="8">
    <source>
        <dbReference type="Proteomes" id="UP001271007"/>
    </source>
</evidence>
<feature type="transmembrane region" description="Helical" evidence="6">
    <location>
        <begin position="316"/>
        <end position="333"/>
    </location>
</feature>
<dbReference type="FunFam" id="1.20.1250.20:FF:000068">
    <property type="entry name" value="MFS general substrate transporter"/>
    <property type="match status" value="1"/>
</dbReference>
<proteinExistence type="predicted"/>
<evidence type="ECO:0000256" key="4">
    <source>
        <dbReference type="ARBA" id="ARBA00022989"/>
    </source>
</evidence>
<gene>
    <name evidence="7" type="ORF">LTR09_004010</name>
</gene>
<feature type="transmembrane region" description="Helical" evidence="6">
    <location>
        <begin position="289"/>
        <end position="309"/>
    </location>
</feature>
<dbReference type="SUPFAM" id="SSF103473">
    <property type="entry name" value="MFS general substrate transporter"/>
    <property type="match status" value="1"/>
</dbReference>
<reference evidence="7" key="1">
    <citation type="submission" date="2023-04" db="EMBL/GenBank/DDBJ databases">
        <title>Black Yeasts Isolated from many extreme environments.</title>
        <authorList>
            <person name="Coleine C."/>
            <person name="Stajich J.E."/>
            <person name="Selbmann L."/>
        </authorList>
    </citation>
    <scope>NUCLEOTIDE SEQUENCE</scope>
    <source>
        <strain evidence="7">CCFEE 5312</strain>
    </source>
</reference>
<evidence type="ECO:0008006" key="9">
    <source>
        <dbReference type="Google" id="ProtNLM"/>
    </source>
</evidence>
<keyword evidence="4 6" id="KW-1133">Transmembrane helix</keyword>
<feature type="transmembrane region" description="Helical" evidence="6">
    <location>
        <begin position="181"/>
        <end position="204"/>
    </location>
</feature>
<dbReference type="PANTHER" id="PTHR43791:SF52">
    <property type="entry name" value="TRANSPORTER, PUTATIVE (AFU_ORTHOLOGUE AFUA_1G11820)-RELATED"/>
    <property type="match status" value="1"/>
</dbReference>
<evidence type="ECO:0000256" key="5">
    <source>
        <dbReference type="ARBA" id="ARBA00023136"/>
    </source>
</evidence>
<feature type="transmembrane region" description="Helical" evidence="6">
    <location>
        <begin position="378"/>
        <end position="399"/>
    </location>
</feature>
<evidence type="ECO:0000256" key="6">
    <source>
        <dbReference type="SAM" id="Phobius"/>
    </source>
</evidence>
<dbReference type="Gene3D" id="1.20.1250.20">
    <property type="entry name" value="MFS general substrate transporter like domains"/>
    <property type="match status" value="2"/>
</dbReference>
<feature type="transmembrane region" description="Helical" evidence="6">
    <location>
        <begin position="345"/>
        <end position="366"/>
    </location>
</feature>
<keyword evidence="2" id="KW-0813">Transport</keyword>
<dbReference type="PANTHER" id="PTHR43791">
    <property type="entry name" value="PERMEASE-RELATED"/>
    <property type="match status" value="1"/>
</dbReference>
<dbReference type="AlphaFoldDB" id="A0AAJ0DJ44"/>
<keyword evidence="3 6" id="KW-0812">Transmembrane</keyword>
<comment type="subcellular location">
    <subcellularLocation>
        <location evidence="1">Membrane</location>
        <topology evidence="1">Multi-pass membrane protein</topology>
    </subcellularLocation>
</comment>
<feature type="transmembrane region" description="Helical" evidence="6">
    <location>
        <begin position="109"/>
        <end position="129"/>
    </location>
</feature>
<feature type="transmembrane region" description="Helical" evidence="6">
    <location>
        <begin position="83"/>
        <end position="103"/>
    </location>
</feature>